<dbReference type="SUPFAM" id="SSF53686">
    <property type="entry name" value="Tryptophan synthase beta subunit-like PLP-dependent enzymes"/>
    <property type="match status" value="1"/>
</dbReference>
<keyword evidence="4" id="KW-0456">Lyase</keyword>
<organism evidence="6 7">
    <name type="scientific">Entamoeba histolytica</name>
    <dbReference type="NCBI Taxonomy" id="5759"/>
    <lineage>
        <taxon>Eukaryota</taxon>
        <taxon>Amoebozoa</taxon>
        <taxon>Evosea</taxon>
        <taxon>Archamoebae</taxon>
        <taxon>Mastigamoebida</taxon>
        <taxon>Entamoebidae</taxon>
        <taxon>Entamoeba</taxon>
    </lineage>
</organism>
<protein>
    <submittedName>
        <fullName evidence="6">Threonine dehydratase putative</fullName>
    </submittedName>
</protein>
<dbReference type="InterPro" id="IPR050147">
    <property type="entry name" value="Ser/Thr_Dehydratase"/>
</dbReference>
<evidence type="ECO:0000256" key="3">
    <source>
        <dbReference type="ARBA" id="ARBA00022898"/>
    </source>
</evidence>
<dbReference type="VEuPathDB" id="AmoebaDB:EHI5A_056720"/>
<dbReference type="Proteomes" id="UP000078387">
    <property type="component" value="Unassembled WGS sequence"/>
</dbReference>
<evidence type="ECO:0000256" key="2">
    <source>
        <dbReference type="ARBA" id="ARBA00010869"/>
    </source>
</evidence>
<evidence type="ECO:0000256" key="1">
    <source>
        <dbReference type="ARBA" id="ARBA00001933"/>
    </source>
</evidence>
<dbReference type="FunFam" id="3.40.50.1100:FF:000007">
    <property type="entry name" value="L-threonine dehydratase catabolic TdcB"/>
    <property type="match status" value="1"/>
</dbReference>
<dbReference type="Pfam" id="PF13291">
    <property type="entry name" value="ACT_4"/>
    <property type="match status" value="1"/>
</dbReference>
<dbReference type="InterPro" id="IPR002912">
    <property type="entry name" value="ACT_dom"/>
</dbReference>
<dbReference type="GO" id="GO:0004794">
    <property type="term" value="F:threonine deaminase activity"/>
    <property type="evidence" value="ECO:0007669"/>
    <property type="project" value="TreeGrafter"/>
</dbReference>
<dbReference type="VEuPathDB" id="AmoebaDB:EHI_049910"/>
<evidence type="ECO:0000259" key="5">
    <source>
        <dbReference type="PROSITE" id="PS51671"/>
    </source>
</evidence>
<proteinExistence type="inferred from homology"/>
<reference evidence="6 7" key="1">
    <citation type="submission" date="2016-05" db="EMBL/GenBank/DDBJ databases">
        <title>First whole genome sequencing of Entamoeba histolytica HM1:IMSS-clone-6.</title>
        <authorList>
            <person name="Mukherjee Avik.K."/>
            <person name="Izumyama S."/>
            <person name="Nakada-Tsukui K."/>
            <person name="Nozaki T."/>
        </authorList>
    </citation>
    <scope>NUCLEOTIDE SEQUENCE [LARGE SCALE GENOMIC DNA]</scope>
    <source>
        <strain evidence="6 7">HM1:IMSS clone 6</strain>
    </source>
</reference>
<dbReference type="VEuPathDB" id="AmoebaDB:EHI7A_036950"/>
<dbReference type="GO" id="GO:0006567">
    <property type="term" value="P:L-threonine catabolic process"/>
    <property type="evidence" value="ECO:0007669"/>
    <property type="project" value="TreeGrafter"/>
</dbReference>
<dbReference type="GO" id="GO:0006565">
    <property type="term" value="P:L-serine catabolic process"/>
    <property type="evidence" value="ECO:0007669"/>
    <property type="project" value="TreeGrafter"/>
</dbReference>
<dbReference type="PANTHER" id="PTHR48078:SF19">
    <property type="entry name" value="ACT DOMAIN-CONTAINING PROTEIN"/>
    <property type="match status" value="1"/>
</dbReference>
<comment type="caution">
    <text evidence="6">The sequence shown here is derived from an EMBL/GenBank/DDBJ whole genome shotgun (WGS) entry which is preliminary data.</text>
</comment>
<dbReference type="Pfam" id="PF00291">
    <property type="entry name" value="PALP"/>
    <property type="match status" value="1"/>
</dbReference>
<dbReference type="FunFam" id="3.40.50.1100:FF:000005">
    <property type="entry name" value="Threonine dehydratase catabolic"/>
    <property type="match status" value="1"/>
</dbReference>
<dbReference type="InterPro" id="IPR001926">
    <property type="entry name" value="TrpB-like_PALP"/>
</dbReference>
<dbReference type="AlphaFoldDB" id="A0A5K1UWL0"/>
<feature type="domain" description="ACT" evidence="5">
    <location>
        <begin position="358"/>
        <end position="429"/>
    </location>
</feature>
<dbReference type="OMA" id="LIHPFDH"/>
<evidence type="ECO:0000313" key="6">
    <source>
        <dbReference type="EMBL" id="GAT92278.1"/>
    </source>
</evidence>
<comment type="similarity">
    <text evidence="2">Belongs to the serine/threonine dehydratase family.</text>
</comment>
<keyword evidence="3" id="KW-0663">Pyridoxal phosphate</keyword>
<dbReference type="GO" id="GO:0009097">
    <property type="term" value="P:isoleucine biosynthetic process"/>
    <property type="evidence" value="ECO:0007669"/>
    <property type="project" value="TreeGrafter"/>
</dbReference>
<dbReference type="PROSITE" id="PS51671">
    <property type="entry name" value="ACT"/>
    <property type="match status" value="1"/>
</dbReference>
<gene>
    <name evidence="6" type="ORF">CL6EHI_049910</name>
</gene>
<comment type="cofactor">
    <cofactor evidence="1">
        <name>pyridoxal 5'-phosphate</name>
        <dbReference type="ChEBI" id="CHEBI:597326"/>
    </cofactor>
</comment>
<evidence type="ECO:0000256" key="4">
    <source>
        <dbReference type="ARBA" id="ARBA00023239"/>
    </source>
</evidence>
<accession>A0A5K1UWL0</accession>
<dbReference type="EMBL" id="BDEQ01000001">
    <property type="protein sequence ID" value="GAT92278.1"/>
    <property type="molecule type" value="Genomic_DNA"/>
</dbReference>
<dbReference type="CDD" id="cd01562">
    <property type="entry name" value="Thr-dehyd"/>
    <property type="match status" value="1"/>
</dbReference>
<dbReference type="VEuPathDB" id="AmoebaDB:KM1_074390"/>
<evidence type="ECO:0000313" key="7">
    <source>
        <dbReference type="Proteomes" id="UP000078387"/>
    </source>
</evidence>
<sequence>MSDVEVPALALRDASFSEIHIGEGDEQVLEQIFLSDVYTAKHVISDHIHHTPLDSNASISADIGMDVYFKLENMQKSGSFKVRGVMNKFNSLTLAEKKRGVIAASSGNHGMAVAYCGKQLGVPTTIIVPNFTNPRRAETMKRYGATVILHGVTVAEAEAYAKEMSTEKRLAYIEARDDVSIIAGDGTVGLEILRDLPDVDAIIAPIGSGSLLCGLALAVKTLDPRVKVYGVQNEKGSSAYLSKKHHVLCRTHQNEDNELTDVVNTIGNLTLHMIESYVDDIITVDETQITRAMMLLMERCKVIIEGAGAVALAGLLSKKLPIEKGSKVAVIVSGGNVNMRLLNTVIDLGLINCERSLKLEVTAPDSPINLNELVSIIAEQKAQLYDFQVKKNVGIGMCTIRFSVEVADKNHKQALGDALKAKGYEFVFV</sequence>
<dbReference type="GO" id="GO:0003941">
    <property type="term" value="F:L-serine ammonia-lyase activity"/>
    <property type="evidence" value="ECO:0007669"/>
    <property type="project" value="TreeGrafter"/>
</dbReference>
<dbReference type="Gene3D" id="3.40.50.1100">
    <property type="match status" value="2"/>
</dbReference>
<dbReference type="Gene3D" id="3.30.70.260">
    <property type="match status" value="1"/>
</dbReference>
<dbReference type="VEuPathDB" id="AmoebaDB:EHI8A_032430"/>
<dbReference type="InterPro" id="IPR036052">
    <property type="entry name" value="TrpB-like_PALP_sf"/>
</dbReference>
<dbReference type="PANTHER" id="PTHR48078">
    <property type="entry name" value="THREONINE DEHYDRATASE, MITOCHONDRIAL-RELATED"/>
    <property type="match status" value="1"/>
</dbReference>
<name>A0A5K1UWL0_ENTHI</name>